<evidence type="ECO:0000256" key="9">
    <source>
        <dbReference type="RuleBase" id="RU003862"/>
    </source>
</evidence>
<keyword evidence="11" id="KW-1185">Reference proteome</keyword>
<keyword evidence="5 9" id="KW-0274">FAD</keyword>
<dbReference type="GO" id="GO:0106312">
    <property type="term" value="F:methylenetetrahydrofolate reductase (NADH) activity"/>
    <property type="evidence" value="ECO:0007669"/>
    <property type="project" value="UniProtKB-EC"/>
</dbReference>
<dbReference type="InterPro" id="IPR029041">
    <property type="entry name" value="FAD-linked_oxidoreductase-like"/>
</dbReference>
<dbReference type="GO" id="GO:0071949">
    <property type="term" value="F:FAD binding"/>
    <property type="evidence" value="ECO:0007669"/>
    <property type="project" value="TreeGrafter"/>
</dbReference>
<evidence type="ECO:0000256" key="1">
    <source>
        <dbReference type="ARBA" id="ARBA00001974"/>
    </source>
</evidence>
<evidence type="ECO:0000313" key="11">
    <source>
        <dbReference type="Proteomes" id="UP000249299"/>
    </source>
</evidence>
<evidence type="ECO:0000256" key="4">
    <source>
        <dbReference type="ARBA" id="ARBA00022630"/>
    </source>
</evidence>
<comment type="caution">
    <text evidence="10">The sequence shown here is derived from an EMBL/GenBank/DDBJ whole genome shotgun (WGS) entry which is preliminary data.</text>
</comment>
<dbReference type="Gene3D" id="3.20.20.220">
    <property type="match status" value="1"/>
</dbReference>
<dbReference type="PANTHER" id="PTHR45754:SF3">
    <property type="entry name" value="METHYLENETETRAHYDROFOLATE REDUCTASE (NADPH)"/>
    <property type="match status" value="1"/>
</dbReference>
<dbReference type="GO" id="GO:0005829">
    <property type="term" value="C:cytosol"/>
    <property type="evidence" value="ECO:0007669"/>
    <property type="project" value="TreeGrafter"/>
</dbReference>
<evidence type="ECO:0000256" key="5">
    <source>
        <dbReference type="ARBA" id="ARBA00022827"/>
    </source>
</evidence>
<dbReference type="GO" id="GO:0009086">
    <property type="term" value="P:methionine biosynthetic process"/>
    <property type="evidence" value="ECO:0007669"/>
    <property type="project" value="TreeGrafter"/>
</dbReference>
<comment type="cofactor">
    <cofactor evidence="1 9">
        <name>FAD</name>
        <dbReference type="ChEBI" id="CHEBI:57692"/>
    </cofactor>
</comment>
<name>A0A327JJ45_9HYPH</name>
<comment type="similarity">
    <text evidence="3 9">Belongs to the methylenetetrahydrofolate reductase family.</text>
</comment>
<comment type="catalytic activity">
    <reaction evidence="8">
        <text>(6S)-5-methyl-5,6,7,8-tetrahydrofolate + NAD(+) = (6R)-5,10-methylene-5,6,7,8-tetrahydrofolate + NADH + H(+)</text>
        <dbReference type="Rhea" id="RHEA:19821"/>
        <dbReference type="ChEBI" id="CHEBI:15378"/>
        <dbReference type="ChEBI" id="CHEBI:15636"/>
        <dbReference type="ChEBI" id="CHEBI:18608"/>
        <dbReference type="ChEBI" id="CHEBI:57540"/>
        <dbReference type="ChEBI" id="CHEBI:57945"/>
        <dbReference type="EC" id="1.5.1.54"/>
    </reaction>
    <physiologicalReaction direction="right-to-left" evidence="8">
        <dbReference type="Rhea" id="RHEA:19823"/>
    </physiologicalReaction>
</comment>
<evidence type="ECO:0000256" key="3">
    <source>
        <dbReference type="ARBA" id="ARBA00006743"/>
    </source>
</evidence>
<evidence type="ECO:0000256" key="2">
    <source>
        <dbReference type="ARBA" id="ARBA00004777"/>
    </source>
</evidence>
<dbReference type="Pfam" id="PF02219">
    <property type="entry name" value="MTHFR"/>
    <property type="match status" value="1"/>
</dbReference>
<keyword evidence="6 9" id="KW-0560">Oxidoreductase</keyword>
<protein>
    <recommendedName>
        <fullName evidence="9">Methylenetetrahydrofolate reductase</fullName>
    </recommendedName>
</protein>
<dbReference type="EMBL" id="NPEV01000032">
    <property type="protein sequence ID" value="RAI26339.1"/>
    <property type="molecule type" value="Genomic_DNA"/>
</dbReference>
<dbReference type="OrthoDB" id="9812555at2"/>
<gene>
    <name evidence="10" type="ORF">CH339_14700</name>
</gene>
<accession>A0A327JJ45</accession>
<dbReference type="InterPro" id="IPR003171">
    <property type="entry name" value="Mehydrof_redctse-like"/>
</dbReference>
<proteinExistence type="inferred from homology"/>
<dbReference type="SUPFAM" id="SSF51730">
    <property type="entry name" value="FAD-linked oxidoreductase"/>
    <property type="match status" value="1"/>
</dbReference>
<dbReference type="AlphaFoldDB" id="A0A327JJ45"/>
<dbReference type="UniPathway" id="UPA00193"/>
<dbReference type="GO" id="GO:0035999">
    <property type="term" value="P:tetrahydrofolate interconversion"/>
    <property type="evidence" value="ECO:0007669"/>
    <property type="project" value="UniProtKB-UniPathway"/>
</dbReference>
<evidence type="ECO:0000313" key="10">
    <source>
        <dbReference type="EMBL" id="RAI26339.1"/>
    </source>
</evidence>
<comment type="pathway">
    <text evidence="7">Amino-acid biosynthesis; L-methionine biosynthesis via de novo pathway.</text>
</comment>
<keyword evidence="4 9" id="KW-0285">Flavoprotein</keyword>
<evidence type="ECO:0000256" key="7">
    <source>
        <dbReference type="ARBA" id="ARBA00034478"/>
    </source>
</evidence>
<organism evidence="10 11">
    <name type="scientific">Rhodobium orientis</name>
    <dbReference type="NCBI Taxonomy" id="34017"/>
    <lineage>
        <taxon>Bacteria</taxon>
        <taxon>Pseudomonadati</taxon>
        <taxon>Pseudomonadota</taxon>
        <taxon>Alphaproteobacteria</taxon>
        <taxon>Hyphomicrobiales</taxon>
        <taxon>Rhodobiaceae</taxon>
        <taxon>Rhodobium</taxon>
    </lineage>
</organism>
<dbReference type="PANTHER" id="PTHR45754">
    <property type="entry name" value="METHYLENETETRAHYDROFOLATE REDUCTASE"/>
    <property type="match status" value="1"/>
</dbReference>
<evidence type="ECO:0000256" key="8">
    <source>
        <dbReference type="ARBA" id="ARBA00048628"/>
    </source>
</evidence>
<evidence type="ECO:0000256" key="6">
    <source>
        <dbReference type="ARBA" id="ARBA00023002"/>
    </source>
</evidence>
<sequence length="324" mass="34508">MNAHFTPTGAVVDETVSAASSARPVAETTRDVIRRLAQNFSLEIAPVAASKIAFFNEVLPEKSPVFVPVLPGTALADNVALVARLAQDGMRPVPHIAARRLSSYGELDDALSRFRETGGIEDVLLIAGDPAKAAGPFRSSLDVLESGLLERHEISRVFVAGHPEPNPDIPVATARDFLMEKNVWARETGTVVEVVTQFSFSSRAILSWEREMRAAGNELPIRVGLAGPTKPATLLKFAALCGVKASAGFAARAGLKLTKMASERAPDDVISDLAAAMLSDADSRISGIHLFTFGGFAKAARWITSVADDRFMPNAKLTGFSVEA</sequence>
<comment type="pathway">
    <text evidence="2 9">One-carbon metabolism; tetrahydrofolate interconversion.</text>
</comment>
<reference evidence="10 11" key="1">
    <citation type="submission" date="2017-07" db="EMBL/GenBank/DDBJ databases">
        <title>Draft Genome Sequences of Select Purple Nonsulfur Bacteria.</title>
        <authorList>
            <person name="Lasarre B."/>
            <person name="Mckinlay J.B."/>
        </authorList>
    </citation>
    <scope>NUCLEOTIDE SEQUENCE [LARGE SCALE GENOMIC DNA]</scope>
    <source>
        <strain evidence="10 11">DSM 11290</strain>
    </source>
</reference>
<dbReference type="Proteomes" id="UP000249299">
    <property type="component" value="Unassembled WGS sequence"/>
</dbReference>
<dbReference type="RefSeq" id="WP_111435125.1">
    <property type="nucleotide sequence ID" value="NZ_JACIGG010000027.1"/>
</dbReference>